<evidence type="ECO:0000313" key="3">
    <source>
        <dbReference type="WBParaSite" id="sdigi.contig91.g4109.t1"/>
    </source>
</evidence>
<organism evidence="2 3">
    <name type="scientific">Setaria digitata</name>
    <dbReference type="NCBI Taxonomy" id="48799"/>
    <lineage>
        <taxon>Eukaryota</taxon>
        <taxon>Metazoa</taxon>
        <taxon>Ecdysozoa</taxon>
        <taxon>Nematoda</taxon>
        <taxon>Chromadorea</taxon>
        <taxon>Rhabditida</taxon>
        <taxon>Spirurina</taxon>
        <taxon>Spiruromorpha</taxon>
        <taxon>Filarioidea</taxon>
        <taxon>Setariidae</taxon>
        <taxon>Setaria</taxon>
    </lineage>
</organism>
<proteinExistence type="predicted"/>
<sequence>MHQNSYLEKNKSPGHDPGGIFRPRNAVSSVPSEDRFQLEGTPTSMTLSVIILPSTVFCSASLRLGDISFRCFFGHFCELSTCRCMERTDQRCMSRILSLPEHIRQFHRLNSTNTDTLESWMAIKEQEEEGDKVSSVHFFGESFKAKKGGSNPENNYFGPSGIQQTVFQEFFLEVRLVRKLDLMGNTENFSHT</sequence>
<keyword evidence="2" id="KW-1185">Reference proteome</keyword>
<name>A0A915Q848_9BILA</name>
<dbReference type="AlphaFoldDB" id="A0A915Q848"/>
<feature type="region of interest" description="Disordered" evidence="1">
    <location>
        <begin position="1"/>
        <end position="28"/>
    </location>
</feature>
<evidence type="ECO:0000256" key="1">
    <source>
        <dbReference type="SAM" id="MobiDB-lite"/>
    </source>
</evidence>
<dbReference type="Proteomes" id="UP000887581">
    <property type="component" value="Unplaced"/>
</dbReference>
<protein>
    <submittedName>
        <fullName evidence="3">Uncharacterized protein</fullName>
    </submittedName>
</protein>
<dbReference type="WBParaSite" id="sdigi.contig91.g4109.t1">
    <property type="protein sequence ID" value="sdigi.contig91.g4109.t1"/>
    <property type="gene ID" value="sdigi.contig91.g4109"/>
</dbReference>
<accession>A0A915Q848</accession>
<reference evidence="3" key="1">
    <citation type="submission" date="2022-11" db="UniProtKB">
        <authorList>
            <consortium name="WormBaseParasite"/>
        </authorList>
    </citation>
    <scope>IDENTIFICATION</scope>
</reference>
<evidence type="ECO:0000313" key="2">
    <source>
        <dbReference type="Proteomes" id="UP000887581"/>
    </source>
</evidence>